<dbReference type="Pfam" id="PF12796">
    <property type="entry name" value="Ank_2"/>
    <property type="match status" value="1"/>
</dbReference>
<dbReference type="Proteomes" id="UP001302072">
    <property type="component" value="Chromosome"/>
</dbReference>
<name>A0ABY9YQN2_9GAMM</name>
<evidence type="ECO:0000256" key="1">
    <source>
        <dbReference type="ARBA" id="ARBA00022737"/>
    </source>
</evidence>
<dbReference type="PANTHER" id="PTHR24134:SF9">
    <property type="entry name" value="ANKYRIN REPEAT AND SOCS BOX PROTEIN 8"/>
    <property type="match status" value="1"/>
</dbReference>
<dbReference type="RefSeq" id="WP_311192377.1">
    <property type="nucleotide sequence ID" value="NZ_CP115541.1"/>
</dbReference>
<evidence type="ECO:0000313" key="4">
    <source>
        <dbReference type="EMBL" id="WNH53216.1"/>
    </source>
</evidence>
<accession>A0ABY9YQN2</accession>
<dbReference type="PROSITE" id="PS50297">
    <property type="entry name" value="ANK_REP_REGION"/>
    <property type="match status" value="1"/>
</dbReference>
<dbReference type="PANTHER" id="PTHR24134">
    <property type="entry name" value="ANKYRIN REPEAT-CONTAINING PROTEIN DDB_G0279043"/>
    <property type="match status" value="1"/>
</dbReference>
<sequence length="128" mass="14030">MDELLQPFREMAMFEDCELTSPESTCPWGDAPVHVAAFDNDVETLRAFLPFVRDLNIKGELQLTPLHSAILNGSVEAAEILIAAGADVECMNHLDENALTMMAGKPAFIAMARKHGLHVSARDEGEYS</sequence>
<keyword evidence="2 3" id="KW-0040">ANK repeat</keyword>
<evidence type="ECO:0000256" key="2">
    <source>
        <dbReference type="ARBA" id="ARBA00023043"/>
    </source>
</evidence>
<reference evidence="4 5" key="1">
    <citation type="submission" date="2022-12" db="EMBL/GenBank/DDBJ databases">
        <title>Two new species, Stenotrophomonas aracearum and Stenotrophomonas oahuensis, isolated from Anthurium (Araceae family) in Hawaii.</title>
        <authorList>
            <person name="Chunag S.C."/>
            <person name="Dobhal S."/>
            <person name="Alvarez A."/>
            <person name="Arif M."/>
        </authorList>
    </citation>
    <scope>NUCLEOTIDE SEQUENCE [LARGE SCALE GENOMIC DNA]</scope>
    <source>
        <strain evidence="4 5">A5586</strain>
    </source>
</reference>
<keyword evidence="1" id="KW-0677">Repeat</keyword>
<dbReference type="Gene3D" id="1.25.40.20">
    <property type="entry name" value="Ankyrin repeat-containing domain"/>
    <property type="match status" value="1"/>
</dbReference>
<organism evidence="4 5">
    <name type="scientific">Stenotrophomonas oahuensis</name>
    <dbReference type="NCBI Taxonomy" id="3003271"/>
    <lineage>
        <taxon>Bacteria</taxon>
        <taxon>Pseudomonadati</taxon>
        <taxon>Pseudomonadota</taxon>
        <taxon>Gammaproteobacteria</taxon>
        <taxon>Lysobacterales</taxon>
        <taxon>Lysobacteraceae</taxon>
        <taxon>Stenotrophomonas</taxon>
    </lineage>
</organism>
<feature type="repeat" description="ANK" evidence="3">
    <location>
        <begin position="61"/>
        <end position="93"/>
    </location>
</feature>
<protein>
    <submittedName>
        <fullName evidence="4">Ankyrin repeat domain-containing protein</fullName>
    </submittedName>
</protein>
<proteinExistence type="predicted"/>
<dbReference type="SUPFAM" id="SSF48403">
    <property type="entry name" value="Ankyrin repeat"/>
    <property type="match status" value="1"/>
</dbReference>
<keyword evidence="5" id="KW-1185">Reference proteome</keyword>
<evidence type="ECO:0000256" key="3">
    <source>
        <dbReference type="PROSITE-ProRule" id="PRU00023"/>
    </source>
</evidence>
<dbReference type="InterPro" id="IPR036770">
    <property type="entry name" value="Ankyrin_rpt-contain_sf"/>
</dbReference>
<gene>
    <name evidence="4" type="ORF">PDM29_02770</name>
</gene>
<dbReference type="SMART" id="SM00248">
    <property type="entry name" value="ANK"/>
    <property type="match status" value="2"/>
</dbReference>
<dbReference type="InterPro" id="IPR002110">
    <property type="entry name" value="Ankyrin_rpt"/>
</dbReference>
<dbReference type="EMBL" id="CP115541">
    <property type="protein sequence ID" value="WNH53216.1"/>
    <property type="molecule type" value="Genomic_DNA"/>
</dbReference>
<dbReference type="PROSITE" id="PS50088">
    <property type="entry name" value="ANK_REPEAT"/>
    <property type="match status" value="1"/>
</dbReference>
<evidence type="ECO:0000313" key="5">
    <source>
        <dbReference type="Proteomes" id="UP001302072"/>
    </source>
</evidence>